<dbReference type="EMBL" id="BOVJ01000067">
    <property type="protein sequence ID" value="GIQ63610.1"/>
    <property type="molecule type" value="Genomic_DNA"/>
</dbReference>
<dbReference type="Gene3D" id="3.40.50.300">
    <property type="entry name" value="P-loop containing nucleotide triphosphate hydrolases"/>
    <property type="match status" value="1"/>
</dbReference>
<keyword evidence="3" id="KW-1185">Reference proteome</keyword>
<sequence length="102" mass="11536">MKYVPHQYQQYATQRIIDTPYIALLLEMGLGKTVSTLTAIDLLLNDYFDAGRVLVIAPLRVADDTWAREIENGIIFGTCESRKSWAASRRAEELSGRMPISM</sequence>
<organism evidence="2 3">
    <name type="scientific">Paenibacillus cisolokensis</name>
    <dbReference type="NCBI Taxonomy" id="1658519"/>
    <lineage>
        <taxon>Bacteria</taxon>
        <taxon>Bacillati</taxon>
        <taxon>Bacillota</taxon>
        <taxon>Bacilli</taxon>
        <taxon>Bacillales</taxon>
        <taxon>Paenibacillaceae</taxon>
        <taxon>Paenibacillus</taxon>
    </lineage>
</organism>
<dbReference type="Pfam" id="PF00176">
    <property type="entry name" value="SNF2-rel_dom"/>
    <property type="match status" value="1"/>
</dbReference>
<reference evidence="2 3" key="1">
    <citation type="submission" date="2021-04" db="EMBL/GenBank/DDBJ databases">
        <title>Draft genome sequence of Paenibacillus cisolokensis, LC2-13A.</title>
        <authorList>
            <person name="Uke A."/>
            <person name="Chhe C."/>
            <person name="Baramee S."/>
            <person name="Kosugi A."/>
        </authorList>
    </citation>
    <scope>NUCLEOTIDE SEQUENCE [LARGE SCALE GENOMIC DNA]</scope>
    <source>
        <strain evidence="2 3">LC2-13A</strain>
    </source>
</reference>
<gene>
    <name evidence="2" type="ORF">PACILC2_21780</name>
</gene>
<evidence type="ECO:0000259" key="1">
    <source>
        <dbReference type="Pfam" id="PF00176"/>
    </source>
</evidence>
<proteinExistence type="predicted"/>
<name>A0ABQ4N612_9BACL</name>
<evidence type="ECO:0000313" key="2">
    <source>
        <dbReference type="EMBL" id="GIQ63610.1"/>
    </source>
</evidence>
<feature type="domain" description="SNF2 N-terminal" evidence="1">
    <location>
        <begin position="27"/>
        <end position="72"/>
    </location>
</feature>
<dbReference type="InterPro" id="IPR027417">
    <property type="entry name" value="P-loop_NTPase"/>
</dbReference>
<dbReference type="Proteomes" id="UP000680304">
    <property type="component" value="Unassembled WGS sequence"/>
</dbReference>
<evidence type="ECO:0000313" key="3">
    <source>
        <dbReference type="Proteomes" id="UP000680304"/>
    </source>
</evidence>
<accession>A0ABQ4N612</accession>
<dbReference type="InterPro" id="IPR000330">
    <property type="entry name" value="SNF2_N"/>
</dbReference>
<protein>
    <recommendedName>
        <fullName evidence="1">SNF2 N-terminal domain-containing protein</fullName>
    </recommendedName>
</protein>
<dbReference type="SUPFAM" id="SSF52540">
    <property type="entry name" value="P-loop containing nucleoside triphosphate hydrolases"/>
    <property type="match status" value="1"/>
</dbReference>
<comment type="caution">
    <text evidence="2">The sequence shown here is derived from an EMBL/GenBank/DDBJ whole genome shotgun (WGS) entry which is preliminary data.</text>
</comment>